<evidence type="ECO:0000256" key="4">
    <source>
        <dbReference type="ARBA" id="ARBA00022614"/>
    </source>
</evidence>
<evidence type="ECO:0000256" key="14">
    <source>
        <dbReference type="ARBA" id="ARBA00023170"/>
    </source>
</evidence>
<evidence type="ECO:0000313" key="22">
    <source>
        <dbReference type="EMBL" id="KAF5741007.1"/>
    </source>
</evidence>
<dbReference type="PROSITE" id="PS50011">
    <property type="entry name" value="PROTEIN_KINASE_DOM"/>
    <property type="match status" value="1"/>
</dbReference>
<dbReference type="InParanoid" id="A0A7J7D3T0"/>
<reference evidence="22 23" key="1">
    <citation type="journal article" date="2020" name="Nat. Commun.">
        <title>Genome of Tripterygium wilfordii and identification of cytochrome P450 involved in triptolide biosynthesis.</title>
        <authorList>
            <person name="Tu L."/>
            <person name="Su P."/>
            <person name="Zhang Z."/>
            <person name="Gao L."/>
            <person name="Wang J."/>
            <person name="Hu T."/>
            <person name="Zhou J."/>
            <person name="Zhang Y."/>
            <person name="Zhao Y."/>
            <person name="Liu Y."/>
            <person name="Song Y."/>
            <person name="Tong Y."/>
            <person name="Lu Y."/>
            <person name="Yang J."/>
            <person name="Xu C."/>
            <person name="Jia M."/>
            <person name="Peters R.J."/>
            <person name="Huang L."/>
            <person name="Gao W."/>
        </authorList>
    </citation>
    <scope>NUCLEOTIDE SEQUENCE [LARGE SCALE GENOMIC DNA]</scope>
    <source>
        <strain evidence="23">cv. XIE 37</strain>
        <tissue evidence="22">Leaf</tissue>
    </source>
</reference>
<evidence type="ECO:0000256" key="13">
    <source>
        <dbReference type="ARBA" id="ARBA00023136"/>
    </source>
</evidence>
<dbReference type="EC" id="2.7.11.1" evidence="2"/>
<dbReference type="AlphaFoldDB" id="A0A7J7D3T0"/>
<dbReference type="GO" id="GO:0005524">
    <property type="term" value="F:ATP binding"/>
    <property type="evidence" value="ECO:0007669"/>
    <property type="project" value="UniProtKB-KW"/>
</dbReference>
<dbReference type="InterPro" id="IPR032675">
    <property type="entry name" value="LRR_dom_sf"/>
</dbReference>
<feature type="signal peptide" evidence="20">
    <location>
        <begin position="1"/>
        <end position="21"/>
    </location>
</feature>
<keyword evidence="4" id="KW-0433">Leucine-rich repeat</keyword>
<evidence type="ECO:0000256" key="1">
    <source>
        <dbReference type="ARBA" id="ARBA00004479"/>
    </source>
</evidence>
<dbReference type="Gene3D" id="3.30.200.20">
    <property type="entry name" value="Phosphorylase Kinase, domain 1"/>
    <property type="match status" value="1"/>
</dbReference>
<comment type="catalytic activity">
    <reaction evidence="16">
        <text>L-threonyl-[protein] + ATP = O-phospho-L-threonyl-[protein] + ADP + H(+)</text>
        <dbReference type="Rhea" id="RHEA:46608"/>
        <dbReference type="Rhea" id="RHEA-COMP:11060"/>
        <dbReference type="Rhea" id="RHEA-COMP:11605"/>
        <dbReference type="ChEBI" id="CHEBI:15378"/>
        <dbReference type="ChEBI" id="CHEBI:30013"/>
        <dbReference type="ChEBI" id="CHEBI:30616"/>
        <dbReference type="ChEBI" id="CHEBI:61977"/>
        <dbReference type="ChEBI" id="CHEBI:456216"/>
        <dbReference type="EC" id="2.7.11.1"/>
    </reaction>
</comment>
<dbReference type="PANTHER" id="PTHR48006">
    <property type="entry name" value="LEUCINE-RICH REPEAT-CONTAINING PROTEIN DDB_G0281931-RELATED"/>
    <property type="match status" value="1"/>
</dbReference>
<keyword evidence="11" id="KW-0067">ATP-binding</keyword>
<dbReference type="SUPFAM" id="SSF52058">
    <property type="entry name" value="L domain-like"/>
    <property type="match status" value="1"/>
</dbReference>
<keyword evidence="23" id="KW-1185">Reference proteome</keyword>
<keyword evidence="8" id="KW-0677">Repeat</keyword>
<keyword evidence="14 22" id="KW-0675">Receptor</keyword>
<dbReference type="InterPro" id="IPR001611">
    <property type="entry name" value="Leu-rich_rpt"/>
</dbReference>
<keyword evidence="9" id="KW-0547">Nucleotide-binding</keyword>
<dbReference type="FunFam" id="3.80.10.10:FF:000041">
    <property type="entry name" value="LRR receptor-like serine/threonine-protein kinase ERECTA"/>
    <property type="match status" value="1"/>
</dbReference>
<evidence type="ECO:0000256" key="2">
    <source>
        <dbReference type="ARBA" id="ARBA00012513"/>
    </source>
</evidence>
<evidence type="ECO:0000256" key="10">
    <source>
        <dbReference type="ARBA" id="ARBA00022777"/>
    </source>
</evidence>
<evidence type="ECO:0000256" key="8">
    <source>
        <dbReference type="ARBA" id="ARBA00022737"/>
    </source>
</evidence>
<keyword evidence="13 19" id="KW-0472">Membrane</keyword>
<dbReference type="Proteomes" id="UP000593562">
    <property type="component" value="Unassembled WGS sequence"/>
</dbReference>
<evidence type="ECO:0000256" key="5">
    <source>
        <dbReference type="ARBA" id="ARBA00022679"/>
    </source>
</evidence>
<feature type="transmembrane region" description="Helical" evidence="19">
    <location>
        <begin position="353"/>
        <end position="378"/>
    </location>
</feature>
<keyword evidence="10 22" id="KW-0418">Kinase</keyword>
<evidence type="ECO:0000256" key="9">
    <source>
        <dbReference type="ARBA" id="ARBA00022741"/>
    </source>
</evidence>
<dbReference type="Gene3D" id="3.80.10.10">
    <property type="entry name" value="Ribonuclease Inhibitor"/>
    <property type="match status" value="2"/>
</dbReference>
<evidence type="ECO:0000256" key="15">
    <source>
        <dbReference type="ARBA" id="ARBA00023180"/>
    </source>
</evidence>
<dbReference type="Pfam" id="PF00560">
    <property type="entry name" value="LRR_1"/>
    <property type="match status" value="2"/>
</dbReference>
<dbReference type="FunFam" id="3.80.10.10:FF:000673">
    <property type="entry name" value="Probable LRR receptor-like serine/threonine-protein kinase At2g02780"/>
    <property type="match status" value="1"/>
</dbReference>
<feature type="domain" description="Protein kinase" evidence="21">
    <location>
        <begin position="443"/>
        <end position="720"/>
    </location>
</feature>
<keyword evidence="12 19" id="KW-1133">Transmembrane helix</keyword>
<organism evidence="22 23">
    <name type="scientific">Tripterygium wilfordii</name>
    <name type="common">Thunder God vine</name>
    <dbReference type="NCBI Taxonomy" id="458696"/>
    <lineage>
        <taxon>Eukaryota</taxon>
        <taxon>Viridiplantae</taxon>
        <taxon>Streptophyta</taxon>
        <taxon>Embryophyta</taxon>
        <taxon>Tracheophyta</taxon>
        <taxon>Spermatophyta</taxon>
        <taxon>Magnoliopsida</taxon>
        <taxon>eudicotyledons</taxon>
        <taxon>Gunneridae</taxon>
        <taxon>Pentapetalae</taxon>
        <taxon>rosids</taxon>
        <taxon>fabids</taxon>
        <taxon>Celastrales</taxon>
        <taxon>Celastraceae</taxon>
        <taxon>Tripterygium</taxon>
    </lineage>
</organism>
<dbReference type="FunCoup" id="A0A7J7D3T0">
    <property type="interactions" value="1242"/>
</dbReference>
<dbReference type="InterPro" id="IPR011009">
    <property type="entry name" value="Kinase-like_dom_sf"/>
</dbReference>
<evidence type="ECO:0000256" key="12">
    <source>
        <dbReference type="ARBA" id="ARBA00022989"/>
    </source>
</evidence>
<evidence type="ECO:0000256" key="20">
    <source>
        <dbReference type="SAM" id="SignalP"/>
    </source>
</evidence>
<evidence type="ECO:0000256" key="16">
    <source>
        <dbReference type="ARBA" id="ARBA00047899"/>
    </source>
</evidence>
<comment type="subcellular location">
    <subcellularLocation>
        <location evidence="1">Membrane</location>
        <topology evidence="1">Single-pass type I membrane protein</topology>
    </subcellularLocation>
</comment>
<keyword evidence="7 20" id="KW-0732">Signal</keyword>
<evidence type="ECO:0000256" key="3">
    <source>
        <dbReference type="ARBA" id="ARBA00022527"/>
    </source>
</evidence>
<gene>
    <name evidence="22" type="ORF">HS088_TW10G00002</name>
</gene>
<comment type="catalytic activity">
    <reaction evidence="17">
        <text>L-seryl-[protein] + ATP = O-phospho-L-seryl-[protein] + ADP + H(+)</text>
        <dbReference type="Rhea" id="RHEA:17989"/>
        <dbReference type="Rhea" id="RHEA-COMP:9863"/>
        <dbReference type="Rhea" id="RHEA-COMP:11604"/>
        <dbReference type="ChEBI" id="CHEBI:15378"/>
        <dbReference type="ChEBI" id="CHEBI:29999"/>
        <dbReference type="ChEBI" id="CHEBI:30616"/>
        <dbReference type="ChEBI" id="CHEBI:83421"/>
        <dbReference type="ChEBI" id="CHEBI:456216"/>
        <dbReference type="EC" id="2.7.11.1"/>
    </reaction>
</comment>
<dbReference type="GO" id="GO:0004674">
    <property type="term" value="F:protein serine/threonine kinase activity"/>
    <property type="evidence" value="ECO:0007669"/>
    <property type="project" value="UniProtKB-KW"/>
</dbReference>
<evidence type="ECO:0000256" key="11">
    <source>
        <dbReference type="ARBA" id="ARBA00022840"/>
    </source>
</evidence>
<dbReference type="InterPro" id="IPR001245">
    <property type="entry name" value="Ser-Thr/Tyr_kinase_cat_dom"/>
</dbReference>
<dbReference type="InterPro" id="IPR051824">
    <property type="entry name" value="LRR_Rcpt-Like_S/T_Kinase"/>
</dbReference>
<dbReference type="Gene3D" id="1.10.510.10">
    <property type="entry name" value="Transferase(Phosphotransferase) domain 1"/>
    <property type="match status" value="1"/>
</dbReference>
<feature type="chain" id="PRO_5029804287" description="non-specific serine/threonine protein kinase" evidence="20">
    <location>
        <begin position="22"/>
        <end position="735"/>
    </location>
</feature>
<accession>A0A7J7D3T0</accession>
<evidence type="ECO:0000256" key="7">
    <source>
        <dbReference type="ARBA" id="ARBA00022729"/>
    </source>
</evidence>
<sequence>MENSWAFSLFAILLFAVGSEGQLAPSETRILFQVQKLLEYPQLLQGWTNWTNFCYLPFSPSLNIICSNNRVIQLKIVGNKTSPASQTHKPKFSISNQTLSDKFDIDAFFTVLTKLSRLKVLSLVSLGLWGALPAKINRFESLQLLNISSNFIHGEIPYEITTMTTLTSLVLADNLLNGSVPDLKGLSILQDLNLGFNHLGPEFPSMTTNVVSITLNDNSFRSEIPLSLKNFKQLQQLDISANNLIGPIPSFLFSLPSLVFLNVAQNQFSGALSMNLTCNAELEFVDISHNLLIGKLPSCIGSKFSNRTVVSTWNCLSIANSKYQHPYSVCHKEALAVKPPIKTDMKRQSKVKLGLLIGIIGAVVVIAGVVGFLILVFIRRSHRTNGDEYKVERFIPQTPVSSFPKSMIINSRRVPQTMRSAAIGLPPYRVFTLEEMEQATNNFDPSNFLGEEYQGQLYKGSLRDGSIVLVKYLKLKQRNLHQSLMQQMEVLSKLRHQHLVSVLGHCLVTYQEHPNSGGNTIFVVHEHISNGSLRDYLTDGRKKEILKWPQRMGIIIGAVRGIQFLHTGVSSGIFGNNLKLDNILLDETLTAKLSNYNIPLPSKVGSESPLHGREISNHPSSPRRAEKEDVYQLGIILLEVITGEPVNSPRQLDEVKLQLQKALVEAPSKLRGVVDSSMKGTFAYESLRTTVDIAINCLSKEPGLRPSIEDILWNLQYSFQVQEGWTSSGNLSTQM</sequence>
<keyword evidence="15" id="KW-0325">Glycoprotein</keyword>
<evidence type="ECO:0000256" key="19">
    <source>
        <dbReference type="SAM" id="Phobius"/>
    </source>
</evidence>
<feature type="region of interest" description="Disordered" evidence="18">
    <location>
        <begin position="604"/>
        <end position="626"/>
    </location>
</feature>
<keyword evidence="6 19" id="KW-0812">Transmembrane</keyword>
<comment type="caution">
    <text evidence="22">The sequence shown here is derived from an EMBL/GenBank/DDBJ whole genome shotgun (WGS) entry which is preliminary data.</text>
</comment>
<protein>
    <recommendedName>
        <fullName evidence="2">non-specific serine/threonine protein kinase</fullName>
        <ecNumber evidence="2">2.7.11.1</ecNumber>
    </recommendedName>
</protein>
<dbReference type="SUPFAM" id="SSF56112">
    <property type="entry name" value="Protein kinase-like (PK-like)"/>
    <property type="match status" value="1"/>
</dbReference>
<dbReference type="PANTHER" id="PTHR48006:SF73">
    <property type="entry name" value="PROTEIN KINASE DOMAIN-CONTAINING PROTEIN"/>
    <property type="match status" value="1"/>
</dbReference>
<evidence type="ECO:0000256" key="17">
    <source>
        <dbReference type="ARBA" id="ARBA00048679"/>
    </source>
</evidence>
<dbReference type="GO" id="GO:0016020">
    <property type="term" value="C:membrane"/>
    <property type="evidence" value="ECO:0007669"/>
    <property type="project" value="UniProtKB-SubCell"/>
</dbReference>
<evidence type="ECO:0000256" key="6">
    <source>
        <dbReference type="ARBA" id="ARBA00022692"/>
    </source>
</evidence>
<keyword evidence="5" id="KW-0808">Transferase</keyword>
<name>A0A7J7D3T0_TRIWF</name>
<proteinExistence type="predicted"/>
<dbReference type="FunFam" id="1.10.510.10:FF:000431">
    <property type="entry name" value="Putative inactive leucine-rich repeat receptor-like protein kinase"/>
    <property type="match status" value="1"/>
</dbReference>
<evidence type="ECO:0000256" key="18">
    <source>
        <dbReference type="SAM" id="MobiDB-lite"/>
    </source>
</evidence>
<dbReference type="EMBL" id="JAAARO010000010">
    <property type="protein sequence ID" value="KAF5741007.1"/>
    <property type="molecule type" value="Genomic_DNA"/>
</dbReference>
<dbReference type="InterPro" id="IPR000719">
    <property type="entry name" value="Prot_kinase_dom"/>
</dbReference>
<evidence type="ECO:0000313" key="23">
    <source>
        <dbReference type="Proteomes" id="UP000593562"/>
    </source>
</evidence>
<keyword evidence="3" id="KW-0723">Serine/threonine-protein kinase</keyword>
<evidence type="ECO:0000259" key="21">
    <source>
        <dbReference type="PROSITE" id="PS50011"/>
    </source>
</evidence>
<dbReference type="OrthoDB" id="676979at2759"/>
<dbReference type="Pfam" id="PF07714">
    <property type="entry name" value="PK_Tyr_Ser-Thr"/>
    <property type="match status" value="1"/>
</dbReference>